<keyword evidence="1" id="KW-0732">Signal</keyword>
<gene>
    <name evidence="3" type="ORF">BSAL_38490</name>
</gene>
<dbReference type="SUPFAM" id="SSF53300">
    <property type="entry name" value="vWA-like"/>
    <property type="match status" value="1"/>
</dbReference>
<evidence type="ECO:0000259" key="2">
    <source>
        <dbReference type="PROSITE" id="PS50234"/>
    </source>
</evidence>
<proteinExistence type="predicted"/>
<dbReference type="Gene3D" id="3.40.50.410">
    <property type="entry name" value="von Willebrand factor, type A domain"/>
    <property type="match status" value="1"/>
</dbReference>
<dbReference type="PANTHER" id="PTHR10166">
    <property type="entry name" value="VOLTAGE-DEPENDENT CALCIUM CHANNEL SUBUNIT ALPHA-2/DELTA-RELATED"/>
    <property type="match status" value="1"/>
</dbReference>
<feature type="signal peptide" evidence="1">
    <location>
        <begin position="1"/>
        <end position="27"/>
    </location>
</feature>
<dbReference type="GO" id="GO:0005245">
    <property type="term" value="F:voltage-gated calcium channel activity"/>
    <property type="evidence" value="ECO:0007669"/>
    <property type="project" value="TreeGrafter"/>
</dbReference>
<feature type="chain" id="PRO_5006622609" evidence="1">
    <location>
        <begin position="28"/>
        <end position="592"/>
    </location>
</feature>
<reference evidence="4" key="1">
    <citation type="submission" date="2015-09" db="EMBL/GenBank/DDBJ databases">
        <authorList>
            <consortium name="Pathogen Informatics"/>
        </authorList>
    </citation>
    <scope>NUCLEOTIDE SEQUENCE [LARGE SCALE GENOMIC DNA]</scope>
    <source>
        <strain evidence="4">Lake Konstanz</strain>
    </source>
</reference>
<evidence type="ECO:0000313" key="3">
    <source>
        <dbReference type="EMBL" id="CUG92613.1"/>
    </source>
</evidence>
<accession>A0A0S4JPI9</accession>
<evidence type="ECO:0000256" key="1">
    <source>
        <dbReference type="SAM" id="SignalP"/>
    </source>
</evidence>
<feature type="domain" description="VWFA" evidence="2">
    <location>
        <begin position="194"/>
        <end position="382"/>
    </location>
</feature>
<feature type="non-terminal residue" evidence="3">
    <location>
        <position position="592"/>
    </location>
</feature>
<dbReference type="PANTHER" id="PTHR10166:SF37">
    <property type="entry name" value="STOLID, ISOFORM H"/>
    <property type="match status" value="1"/>
</dbReference>
<evidence type="ECO:0000313" key="4">
    <source>
        <dbReference type="Proteomes" id="UP000051952"/>
    </source>
</evidence>
<dbReference type="PROSITE" id="PS50234">
    <property type="entry name" value="VWFA"/>
    <property type="match status" value="1"/>
</dbReference>
<sequence length="592" mass="61923">MASQKLCVVLINAVVLIVILLTRSSSALTLAEVMATQEANVRSLANSTEAVFAARCTDTNLCQVNTTRCTFATCGGNPTLQASMTCDFTLGSNPSICGEECSGLLRSTTTSAVSVAAGATNNQEASTFICSTASLTSVFADLYYNQGVTGWQYVASNTGVTRTFPAAGSTDSCTDPPDTRQQSWYVSASTGPKDIVFVTDFSGSMSTGDGGPNGMTRAAAMKVAVVSLLGSLGPNDRFNIIAFTSSPTTVGTANTLMAGTPDNILLMQNRFNAWPVGGGTTFGNAMTAAFSLLQSSDATGCARIIMFLTDGQPSDGNAVISSIAAGQSTLGSNPARLFTYSLSAKANHAILRQIACDNTGIWTLISDASSPTSPLQQYYNFLAAGIVDSSPQWTAPYESSFGQGEITTVSIPCFDRSVTPKVFVGVAAIDTLMTDLLKYGTEAQIEAQIGLKSGKCLNYDLTPCQMQQLRVSTGYTCPSPAPAVSTCASTHITAPSCSTTIVTNINEVVCTTNTSTSQAEMSCCSPKQCATATNEITHTRTRPATITIQETFSRTHVATDTWTSTMSDEGTKTLTLRPTPSNTFSATTTISS</sequence>
<dbReference type="InterPro" id="IPR036465">
    <property type="entry name" value="vWFA_dom_sf"/>
</dbReference>
<protein>
    <submittedName>
        <fullName evidence="3">Membrane-associated protein, putative</fullName>
    </submittedName>
</protein>
<dbReference type="AlphaFoldDB" id="A0A0S4JPI9"/>
<dbReference type="OMA" id="CASTHIT"/>
<dbReference type="SMART" id="SM00327">
    <property type="entry name" value="VWA"/>
    <property type="match status" value="1"/>
</dbReference>
<dbReference type="OrthoDB" id="10054666at2759"/>
<keyword evidence="4" id="KW-1185">Reference proteome</keyword>
<organism evidence="3 4">
    <name type="scientific">Bodo saltans</name>
    <name type="common">Flagellated protozoan</name>
    <dbReference type="NCBI Taxonomy" id="75058"/>
    <lineage>
        <taxon>Eukaryota</taxon>
        <taxon>Discoba</taxon>
        <taxon>Euglenozoa</taxon>
        <taxon>Kinetoplastea</taxon>
        <taxon>Metakinetoplastina</taxon>
        <taxon>Eubodonida</taxon>
        <taxon>Bodonidae</taxon>
        <taxon>Bodo</taxon>
    </lineage>
</organism>
<dbReference type="InterPro" id="IPR002035">
    <property type="entry name" value="VWF_A"/>
</dbReference>
<dbReference type="VEuPathDB" id="TriTrypDB:BSAL_38490"/>
<dbReference type="EMBL" id="CYKH01002067">
    <property type="protein sequence ID" value="CUG92613.1"/>
    <property type="molecule type" value="Genomic_DNA"/>
</dbReference>
<dbReference type="GO" id="GO:0005891">
    <property type="term" value="C:voltage-gated calcium channel complex"/>
    <property type="evidence" value="ECO:0007669"/>
    <property type="project" value="TreeGrafter"/>
</dbReference>
<name>A0A0S4JPI9_BODSA</name>
<dbReference type="Proteomes" id="UP000051952">
    <property type="component" value="Unassembled WGS sequence"/>
</dbReference>
<dbReference type="Pfam" id="PF13519">
    <property type="entry name" value="VWA_2"/>
    <property type="match status" value="1"/>
</dbReference>
<dbReference type="InterPro" id="IPR051173">
    <property type="entry name" value="Ca_channel_alpha-2/delta"/>
</dbReference>